<dbReference type="Proteomes" id="UP001457282">
    <property type="component" value="Unassembled WGS sequence"/>
</dbReference>
<dbReference type="Pfam" id="PF01824">
    <property type="entry name" value="MatK_N"/>
    <property type="match status" value="1"/>
</dbReference>
<dbReference type="AlphaFoldDB" id="A0AAW1VNQ6"/>
<organism evidence="4 5">
    <name type="scientific">Rubus argutus</name>
    <name type="common">Southern blackberry</name>
    <dbReference type="NCBI Taxonomy" id="59490"/>
    <lineage>
        <taxon>Eukaryota</taxon>
        <taxon>Viridiplantae</taxon>
        <taxon>Streptophyta</taxon>
        <taxon>Embryophyta</taxon>
        <taxon>Tracheophyta</taxon>
        <taxon>Spermatophyta</taxon>
        <taxon>Magnoliopsida</taxon>
        <taxon>eudicotyledons</taxon>
        <taxon>Gunneridae</taxon>
        <taxon>Pentapetalae</taxon>
        <taxon>rosids</taxon>
        <taxon>fabids</taxon>
        <taxon>Rosales</taxon>
        <taxon>Rosaceae</taxon>
        <taxon>Rosoideae</taxon>
        <taxon>Rosoideae incertae sedis</taxon>
        <taxon>Rubus</taxon>
    </lineage>
</organism>
<reference evidence="4 5" key="1">
    <citation type="journal article" date="2023" name="G3 (Bethesda)">
        <title>A chromosome-length genome assembly and annotation of blackberry (Rubus argutus, cv. 'Hillquist').</title>
        <authorList>
            <person name="Bruna T."/>
            <person name="Aryal R."/>
            <person name="Dudchenko O."/>
            <person name="Sargent D.J."/>
            <person name="Mead D."/>
            <person name="Buti M."/>
            <person name="Cavallini A."/>
            <person name="Hytonen T."/>
            <person name="Andres J."/>
            <person name="Pham M."/>
            <person name="Weisz D."/>
            <person name="Mascagni F."/>
            <person name="Usai G."/>
            <person name="Natali L."/>
            <person name="Bassil N."/>
            <person name="Fernandez G.E."/>
            <person name="Lomsadze A."/>
            <person name="Armour M."/>
            <person name="Olukolu B."/>
            <person name="Poorten T."/>
            <person name="Britton C."/>
            <person name="Davik J."/>
            <person name="Ashrafi H."/>
            <person name="Aiden E.L."/>
            <person name="Borodovsky M."/>
            <person name="Worthington M."/>
        </authorList>
    </citation>
    <scope>NUCLEOTIDE SEQUENCE [LARGE SCALE GENOMIC DNA]</scope>
    <source>
        <strain evidence="4">PI 553951</strain>
    </source>
</reference>
<gene>
    <name evidence="4" type="ORF">M0R45_002780</name>
</gene>
<dbReference type="InterPro" id="IPR024942">
    <property type="entry name" value="Maturase_MatK_N"/>
</dbReference>
<protein>
    <recommendedName>
        <fullName evidence="3">Maturase MatK N-terminal domain-containing protein</fullName>
    </recommendedName>
</protein>
<evidence type="ECO:0000313" key="4">
    <source>
        <dbReference type="EMBL" id="KAK9907895.1"/>
    </source>
</evidence>
<evidence type="ECO:0000256" key="1">
    <source>
        <dbReference type="ARBA" id="ARBA00006621"/>
    </source>
</evidence>
<evidence type="ECO:0000313" key="5">
    <source>
        <dbReference type="Proteomes" id="UP001457282"/>
    </source>
</evidence>
<evidence type="ECO:0000259" key="3">
    <source>
        <dbReference type="Pfam" id="PF01824"/>
    </source>
</evidence>
<keyword evidence="2" id="KW-0507">mRNA processing</keyword>
<feature type="domain" description="Maturase MatK N-terminal" evidence="3">
    <location>
        <begin position="1"/>
        <end position="53"/>
    </location>
</feature>
<evidence type="ECO:0000256" key="2">
    <source>
        <dbReference type="ARBA" id="ARBA00022664"/>
    </source>
</evidence>
<dbReference type="GO" id="GO:0006397">
    <property type="term" value="P:mRNA processing"/>
    <property type="evidence" value="ECO:0007669"/>
    <property type="project" value="UniProtKB-KW"/>
</dbReference>
<dbReference type="PANTHER" id="PTHR34811">
    <property type="entry name" value="MATURASE K"/>
    <property type="match status" value="1"/>
</dbReference>
<comment type="caution">
    <text evidence="4">The sequence shown here is derived from an EMBL/GenBank/DDBJ whole genome shotgun (WGS) entry which is preliminary data.</text>
</comment>
<dbReference type="EMBL" id="JBEDUW010000008">
    <property type="protein sequence ID" value="KAK9907895.1"/>
    <property type="molecule type" value="Genomic_DNA"/>
</dbReference>
<accession>A0AAW1VNQ6</accession>
<comment type="similarity">
    <text evidence="1">Belongs to the intron maturase 2 family. MatK subfamily.</text>
</comment>
<dbReference type="GO" id="GO:0009507">
    <property type="term" value="C:chloroplast"/>
    <property type="evidence" value="ECO:0007669"/>
    <property type="project" value="InterPro"/>
</dbReference>
<name>A0AAW1VNQ6_RUBAR</name>
<dbReference type="InterPro" id="IPR002866">
    <property type="entry name" value="Maturase_MatK"/>
</dbReference>
<sequence>MEEFQGYLELDRSQQHDFLYPLIFREYIYALAHDRGLNRSVLLDNRFYRGRIWYLDILCINDLVNHE</sequence>
<keyword evidence="5" id="KW-1185">Reference proteome</keyword>
<proteinExistence type="inferred from homology"/>
<dbReference type="PANTHER" id="PTHR34811:SF1">
    <property type="entry name" value="MATURASE K"/>
    <property type="match status" value="1"/>
</dbReference>